<keyword evidence="1" id="KW-0812">Transmembrane</keyword>
<feature type="transmembrane region" description="Helical" evidence="1">
    <location>
        <begin position="601"/>
        <end position="622"/>
    </location>
</feature>
<feature type="transmembrane region" description="Helical" evidence="1">
    <location>
        <begin position="859"/>
        <end position="876"/>
    </location>
</feature>
<dbReference type="InterPro" id="IPR058062">
    <property type="entry name" value="SCO7613_C"/>
</dbReference>
<feature type="transmembrane region" description="Helical" evidence="1">
    <location>
        <begin position="780"/>
        <end position="798"/>
    </location>
</feature>
<evidence type="ECO:0000256" key="1">
    <source>
        <dbReference type="SAM" id="Phobius"/>
    </source>
</evidence>
<feature type="transmembrane region" description="Helical" evidence="1">
    <location>
        <begin position="529"/>
        <end position="546"/>
    </location>
</feature>
<feature type="transmembrane region" description="Helical" evidence="1">
    <location>
        <begin position="754"/>
        <end position="771"/>
    </location>
</feature>
<feature type="transmembrane region" description="Helical" evidence="1">
    <location>
        <begin position="311"/>
        <end position="334"/>
    </location>
</feature>
<keyword evidence="1" id="KW-0472">Membrane</keyword>
<gene>
    <name evidence="2" type="ORF">ABWK59_31440</name>
</gene>
<dbReference type="EMBL" id="CP159872">
    <property type="protein sequence ID" value="XCM83117.1"/>
    <property type="molecule type" value="Genomic_DNA"/>
</dbReference>
<feature type="transmembrane region" description="Helical" evidence="1">
    <location>
        <begin position="170"/>
        <end position="193"/>
    </location>
</feature>
<protein>
    <recommendedName>
        <fullName evidence="3">Membrane protein DUF2157</fullName>
    </recommendedName>
</protein>
<dbReference type="AlphaFoldDB" id="A0AAU8K341"/>
<evidence type="ECO:0008006" key="3">
    <source>
        <dbReference type="Google" id="ProtNLM"/>
    </source>
</evidence>
<keyword evidence="1" id="KW-1133">Transmembrane helix</keyword>
<dbReference type="RefSeq" id="WP_354644052.1">
    <property type="nucleotide sequence ID" value="NZ_CP159872.1"/>
</dbReference>
<feature type="transmembrane region" description="Helical" evidence="1">
    <location>
        <begin position="505"/>
        <end position="523"/>
    </location>
</feature>
<feature type="transmembrane region" description="Helical" evidence="1">
    <location>
        <begin position="373"/>
        <end position="391"/>
    </location>
</feature>
<evidence type="ECO:0000313" key="2">
    <source>
        <dbReference type="EMBL" id="XCM83117.1"/>
    </source>
</evidence>
<dbReference type="NCBIfam" id="NF047321">
    <property type="entry name" value="SCO7613_CTERM"/>
    <property type="match status" value="1"/>
</dbReference>
<feature type="transmembrane region" description="Helical" evidence="1">
    <location>
        <begin position="634"/>
        <end position="653"/>
    </location>
</feature>
<feature type="transmembrane region" description="Helical" evidence="1">
    <location>
        <begin position="251"/>
        <end position="270"/>
    </location>
</feature>
<reference evidence="2" key="1">
    <citation type="submission" date="2024-06" db="EMBL/GenBank/DDBJ databases">
        <title>The genome sequences of Kitasatospora sp. strain HUAS MG31.</title>
        <authorList>
            <person name="Mo P."/>
        </authorList>
    </citation>
    <scope>NUCLEOTIDE SEQUENCE</scope>
    <source>
        <strain evidence="2">HUAS MG31</strain>
    </source>
</reference>
<feature type="transmembrane region" description="Helical" evidence="1">
    <location>
        <begin position="804"/>
        <end position="824"/>
    </location>
</feature>
<feature type="transmembrane region" description="Helical" evidence="1">
    <location>
        <begin position="199"/>
        <end position="219"/>
    </location>
</feature>
<feature type="transmembrane region" description="Helical" evidence="1">
    <location>
        <begin position="727"/>
        <end position="748"/>
    </location>
</feature>
<proteinExistence type="predicted"/>
<feature type="transmembrane region" description="Helical" evidence="1">
    <location>
        <begin position="111"/>
        <end position="132"/>
    </location>
</feature>
<feature type="transmembrane region" description="Helical" evidence="1">
    <location>
        <begin position="226"/>
        <end position="245"/>
    </location>
</feature>
<organism evidence="2">
    <name type="scientific">Kitasatospora camelliae</name>
    <dbReference type="NCBI Taxonomy" id="3156397"/>
    <lineage>
        <taxon>Bacteria</taxon>
        <taxon>Bacillati</taxon>
        <taxon>Actinomycetota</taxon>
        <taxon>Actinomycetes</taxon>
        <taxon>Kitasatosporales</taxon>
        <taxon>Streptomycetaceae</taxon>
        <taxon>Kitasatospora</taxon>
    </lineage>
</organism>
<feature type="transmembrane region" description="Helical" evidence="1">
    <location>
        <begin position="138"/>
        <end position="158"/>
    </location>
</feature>
<sequence>MTSPHAAPCPDCGTDLGPGPHARCPHCRLPLTGADAAALWQVVIALRALDEQRGAMLLRRDHLLAGLRARRDVPDPAPVWGAPAFVARHPVGAGGPAVGAAEVSGRSAQTVLLVLGGLLVSVAALVFTVVSWGRLGIAGRSAVLFALTAVALVLPSPLRRRRLTATAEAAAAVGLGFLVLDCYAARAAGLGGLDATDGLGYWAGATALLAAGSAAYGWAQRLRFPLAAGFLLTRLPALLALAAAGVEQVQAYAAAMVAGTVLDTVLLVGAERQADGRLGGPILRRAGAGFAVVWALSGGAVAVLGSVTASGFAGALAAWGPLGVLAGLGTGVALRLTALPREGRLAAAAGAAVAVLAAAGGTLRPLLPADWAGVAYGLPATLLVIGAGAALRRTAERAAEPVDGRAVEPVVEPVEGQAWAGVLAAAGAVLGLASLAAVPRALAAALVPLGHAPAAWAPDGGSFRDWQASWPVPGSALVGLVLIAVAAGALAVLRAVRLPAGVAEAVAVVAGLPAVLLIAPAAGLPYGVSMGWALLLAVLAAGAVALRPGLPAAWAGLGVTDALALTWASADRAATITALGLCTVLAAVVAWRAAVRGGASAATAAAVAAVGAVVSLGAEAAAVGDTVGLAQPSLGLLLLGVAVGTVPVAAVLARRAGTETRAEAGAEAGTDGSALRQVSWAVEGAGCALAAVALALTAGTPGVLSFALAAAGVGAAAVALRADRRAVAGGVATGLLLASSWIRLALWGVTTPEAYTLGLAAAALAVGHLRYRRDPALSSWAGYGPGLGLGLVPSVLALGSDGHWLRPLLLGAGALAATVVGVRLRLQAPLLLGGGALLLTAGHELAPTVVQVLGLLPRWVPLAVAGLLLLALGAGYEQRLRDARRLREGLRRLR</sequence>
<feature type="transmembrane region" description="Helical" evidence="1">
    <location>
        <begin position="576"/>
        <end position="594"/>
    </location>
</feature>
<feature type="transmembrane region" description="Helical" evidence="1">
    <location>
        <begin position="346"/>
        <end position="367"/>
    </location>
</feature>
<name>A0AAU8K341_9ACTN</name>
<feature type="transmembrane region" description="Helical" evidence="1">
    <location>
        <begin position="282"/>
        <end position="305"/>
    </location>
</feature>
<feature type="transmembrane region" description="Helical" evidence="1">
    <location>
        <begin position="702"/>
        <end position="720"/>
    </location>
</feature>
<feature type="transmembrane region" description="Helical" evidence="1">
    <location>
        <begin position="831"/>
        <end position="853"/>
    </location>
</feature>
<dbReference type="KEGG" id="kcm:ABWK59_31440"/>
<feature type="transmembrane region" description="Helical" evidence="1">
    <location>
        <begin position="674"/>
        <end position="696"/>
    </location>
</feature>
<feature type="transmembrane region" description="Helical" evidence="1">
    <location>
        <begin position="472"/>
        <end position="493"/>
    </location>
</feature>
<accession>A0AAU8K341</accession>